<dbReference type="Proteomes" id="UP000325313">
    <property type="component" value="Unassembled WGS sequence"/>
</dbReference>
<evidence type="ECO:0000313" key="1">
    <source>
        <dbReference type="EMBL" id="KAA1123453.1"/>
    </source>
</evidence>
<reference evidence="1 2" key="1">
    <citation type="submission" date="2019-05" db="EMBL/GenBank/DDBJ databases">
        <title>Emergence of the Ug99 lineage of the wheat stem rust pathogen through somatic hybridization.</title>
        <authorList>
            <person name="Li F."/>
            <person name="Upadhyaya N.M."/>
            <person name="Sperschneider J."/>
            <person name="Matny O."/>
            <person name="Nguyen-Phuc H."/>
            <person name="Mago R."/>
            <person name="Raley C."/>
            <person name="Miller M.E."/>
            <person name="Silverstein K.A.T."/>
            <person name="Henningsen E."/>
            <person name="Hirsch C.D."/>
            <person name="Visser B."/>
            <person name="Pretorius Z.A."/>
            <person name="Steffenson B.J."/>
            <person name="Schwessinger B."/>
            <person name="Dodds P.N."/>
            <person name="Figueroa M."/>
        </authorList>
    </citation>
    <scope>NUCLEOTIDE SEQUENCE [LARGE SCALE GENOMIC DNA]</scope>
    <source>
        <strain evidence="1 2">Ug99</strain>
    </source>
</reference>
<accession>A0A5B0RER3</accession>
<proteinExistence type="predicted"/>
<gene>
    <name evidence="1" type="ORF">PGTUg99_012904</name>
</gene>
<protein>
    <submittedName>
        <fullName evidence="1">Uncharacterized protein</fullName>
    </submittedName>
</protein>
<dbReference type="AlphaFoldDB" id="A0A5B0RER3"/>
<name>A0A5B0RER3_PUCGR</name>
<organism evidence="1 2">
    <name type="scientific">Puccinia graminis f. sp. tritici</name>
    <dbReference type="NCBI Taxonomy" id="56615"/>
    <lineage>
        <taxon>Eukaryota</taxon>
        <taxon>Fungi</taxon>
        <taxon>Dikarya</taxon>
        <taxon>Basidiomycota</taxon>
        <taxon>Pucciniomycotina</taxon>
        <taxon>Pucciniomycetes</taxon>
        <taxon>Pucciniales</taxon>
        <taxon>Pucciniaceae</taxon>
        <taxon>Puccinia</taxon>
    </lineage>
</organism>
<dbReference type="EMBL" id="VDEP01000208">
    <property type="protein sequence ID" value="KAA1123453.1"/>
    <property type="molecule type" value="Genomic_DNA"/>
</dbReference>
<evidence type="ECO:0000313" key="2">
    <source>
        <dbReference type="Proteomes" id="UP000325313"/>
    </source>
</evidence>
<comment type="caution">
    <text evidence="1">The sequence shown here is derived from an EMBL/GenBank/DDBJ whole genome shotgun (WGS) entry which is preliminary data.</text>
</comment>
<sequence>MVLNVSGIRTTSHNFSRSKIVTILKDRGNRLGFSCPLVKNSPQTNLITPDSTRTSALFLSRLNQESWPYLTIRSRLKIKIIYPQDLSKNSRHTQES</sequence>